<protein>
    <submittedName>
        <fullName evidence="2">Uncharacterized protein</fullName>
    </submittedName>
</protein>
<proteinExistence type="predicted"/>
<dbReference type="EMBL" id="CP015055">
    <property type="protein sequence ID" value="QGN14209.1"/>
    <property type="molecule type" value="Genomic_DNA"/>
</dbReference>
<keyword evidence="3" id="KW-1185">Reference proteome</keyword>
<evidence type="ECO:0000256" key="1">
    <source>
        <dbReference type="SAM" id="Coils"/>
    </source>
</evidence>
<reference evidence="2 3" key="1">
    <citation type="submission" date="2016-03" db="EMBL/GenBank/DDBJ databases">
        <title>How can Kluyveromyces marxianus grow so fast - potential evolutionary course in Saccharomyces Complex revealed by comparative genomics.</title>
        <authorList>
            <person name="Mo W."/>
            <person name="Lu W."/>
            <person name="Yang X."/>
            <person name="Qi J."/>
            <person name="Lv H."/>
        </authorList>
    </citation>
    <scope>NUCLEOTIDE SEQUENCE [LARGE SCALE GENOMIC DNA]</scope>
    <source>
        <strain evidence="2 3">FIM1</strain>
    </source>
</reference>
<accession>A0ABX6EPL7</accession>
<keyword evidence="1" id="KW-0175">Coiled coil</keyword>
<dbReference type="Proteomes" id="UP000422736">
    <property type="component" value="Chromosome 2"/>
</dbReference>
<evidence type="ECO:0000313" key="2">
    <source>
        <dbReference type="EMBL" id="QGN14209.1"/>
    </source>
</evidence>
<organism evidence="2 3">
    <name type="scientific">Kluyveromyces marxianus</name>
    <name type="common">Yeast</name>
    <name type="synonym">Candida kefyr</name>
    <dbReference type="NCBI Taxonomy" id="4911"/>
    <lineage>
        <taxon>Eukaryota</taxon>
        <taxon>Fungi</taxon>
        <taxon>Dikarya</taxon>
        <taxon>Ascomycota</taxon>
        <taxon>Saccharomycotina</taxon>
        <taxon>Saccharomycetes</taxon>
        <taxon>Saccharomycetales</taxon>
        <taxon>Saccharomycetaceae</taxon>
        <taxon>Kluyveromyces</taxon>
    </lineage>
</organism>
<feature type="coiled-coil region" evidence="1">
    <location>
        <begin position="22"/>
        <end position="89"/>
    </location>
</feature>
<sequence length="113" mass="13575">MAYNSEDSSDEESITHPTQVYQRIYEKEADDHFQERMELERESEKLDQEYQELISKYGGEPGPESTAKMDELDERMQDISERLDEANERWINSYSVAMYYKDKERRDLEEDSD</sequence>
<name>A0ABX6EPL7_KLUMA</name>
<gene>
    <name evidence="2" type="ORF">FIM1_865</name>
</gene>
<evidence type="ECO:0000313" key="3">
    <source>
        <dbReference type="Proteomes" id="UP000422736"/>
    </source>
</evidence>